<evidence type="ECO:0000313" key="1">
    <source>
        <dbReference type="EMBL" id="GFQ73850.1"/>
    </source>
</evidence>
<keyword evidence="2" id="KW-1185">Reference proteome</keyword>
<dbReference type="EMBL" id="BMAO01031277">
    <property type="protein sequence ID" value="GFQ73850.1"/>
    <property type="molecule type" value="Genomic_DNA"/>
</dbReference>
<reference evidence="1" key="1">
    <citation type="submission" date="2020-07" db="EMBL/GenBank/DDBJ databases">
        <title>Multicomponent nature underlies the extraordinary mechanical properties of spider dragline silk.</title>
        <authorList>
            <person name="Kono N."/>
            <person name="Nakamura H."/>
            <person name="Mori M."/>
            <person name="Yoshida Y."/>
            <person name="Ohtoshi R."/>
            <person name="Malay A.D."/>
            <person name="Moran D.A.P."/>
            <person name="Tomita M."/>
            <person name="Numata K."/>
            <person name="Arakawa K."/>
        </authorList>
    </citation>
    <scope>NUCLEOTIDE SEQUENCE</scope>
</reference>
<evidence type="ECO:0000313" key="2">
    <source>
        <dbReference type="Proteomes" id="UP000887116"/>
    </source>
</evidence>
<name>A0A8X6KEQ3_TRICU</name>
<protein>
    <submittedName>
        <fullName evidence="1">Uncharacterized protein</fullName>
    </submittedName>
</protein>
<organism evidence="1 2">
    <name type="scientific">Trichonephila clavata</name>
    <name type="common">Joro spider</name>
    <name type="synonym">Nephila clavata</name>
    <dbReference type="NCBI Taxonomy" id="2740835"/>
    <lineage>
        <taxon>Eukaryota</taxon>
        <taxon>Metazoa</taxon>
        <taxon>Ecdysozoa</taxon>
        <taxon>Arthropoda</taxon>
        <taxon>Chelicerata</taxon>
        <taxon>Arachnida</taxon>
        <taxon>Araneae</taxon>
        <taxon>Araneomorphae</taxon>
        <taxon>Entelegynae</taxon>
        <taxon>Araneoidea</taxon>
        <taxon>Nephilidae</taxon>
        <taxon>Trichonephila</taxon>
    </lineage>
</organism>
<dbReference type="AlphaFoldDB" id="A0A8X6KEQ3"/>
<dbReference type="Proteomes" id="UP000887116">
    <property type="component" value="Unassembled WGS sequence"/>
</dbReference>
<sequence>MIANSESSSNSTSHFYSSFLNWGLLPQIRTMIRSILPESTKTITYLLETCTKTDPSADIKAICIKTTDSYSKEDNVFAFNDGSSEETLEITGADINFTFSLGSRTNNVKSVLEKSHPTTPTSSKPFI</sequence>
<proteinExistence type="predicted"/>
<accession>A0A8X6KEQ3</accession>
<gene>
    <name evidence="1" type="ORF">TNCT_659121</name>
</gene>
<comment type="caution">
    <text evidence="1">The sequence shown here is derived from an EMBL/GenBank/DDBJ whole genome shotgun (WGS) entry which is preliminary data.</text>
</comment>